<organism evidence="4 5">
    <name type="scientific">Saccharopolyspora spinosa</name>
    <dbReference type="NCBI Taxonomy" id="60894"/>
    <lineage>
        <taxon>Bacteria</taxon>
        <taxon>Bacillati</taxon>
        <taxon>Actinomycetota</taxon>
        <taxon>Actinomycetes</taxon>
        <taxon>Pseudonocardiales</taxon>
        <taxon>Pseudonocardiaceae</taxon>
        <taxon>Saccharopolyspora</taxon>
    </lineage>
</organism>
<dbReference type="InterPro" id="IPR051450">
    <property type="entry name" value="Gfo/Idh/MocA_Oxidoreductases"/>
</dbReference>
<dbReference type="Pfam" id="PF01408">
    <property type="entry name" value="GFO_IDH_MocA"/>
    <property type="match status" value="1"/>
</dbReference>
<evidence type="ECO:0000313" key="5">
    <source>
        <dbReference type="Proteomes" id="UP000233786"/>
    </source>
</evidence>
<dbReference type="InterPro" id="IPR029063">
    <property type="entry name" value="SAM-dependent_MTases_sf"/>
</dbReference>
<comment type="caution">
    <text evidence="4">The sequence shown here is derived from an EMBL/GenBank/DDBJ whole genome shotgun (WGS) entry which is preliminary data.</text>
</comment>
<dbReference type="Pfam" id="PF13649">
    <property type="entry name" value="Methyltransf_25"/>
    <property type="match status" value="1"/>
</dbReference>
<proteinExistence type="predicted"/>
<feature type="domain" description="Methyltransferase" evidence="2">
    <location>
        <begin position="407"/>
        <end position="505"/>
    </location>
</feature>
<dbReference type="STRING" id="994479.GCA_000194155_07245"/>
<dbReference type="CDD" id="cd02440">
    <property type="entry name" value="AdoMet_MTases"/>
    <property type="match status" value="1"/>
</dbReference>
<dbReference type="SUPFAM" id="SSF51735">
    <property type="entry name" value="NAD(P)-binding Rossmann-fold domains"/>
    <property type="match status" value="1"/>
</dbReference>
<evidence type="ECO:0000313" key="4">
    <source>
        <dbReference type="EMBL" id="PKW16463.1"/>
    </source>
</evidence>
<keyword evidence="5" id="KW-1185">Reference proteome</keyword>
<feature type="domain" description="Gfo/Idh/MocA-like oxidoreductase N-terminal" evidence="1">
    <location>
        <begin position="3"/>
        <end position="120"/>
    </location>
</feature>
<dbReference type="InterPro" id="IPR041698">
    <property type="entry name" value="Methyltransf_25"/>
</dbReference>
<dbReference type="InterPro" id="IPR048655">
    <property type="entry name" value="Irp3-like_C"/>
</dbReference>
<dbReference type="EMBL" id="PJNB01000001">
    <property type="protein sequence ID" value="PKW16463.1"/>
    <property type="molecule type" value="Genomic_DNA"/>
</dbReference>
<dbReference type="GO" id="GO:0000166">
    <property type="term" value="F:nucleotide binding"/>
    <property type="evidence" value="ECO:0007669"/>
    <property type="project" value="InterPro"/>
</dbReference>
<dbReference type="RefSeq" id="WP_101376632.1">
    <property type="nucleotide sequence ID" value="NZ_CP061007.1"/>
</dbReference>
<evidence type="ECO:0000259" key="2">
    <source>
        <dbReference type="Pfam" id="PF13649"/>
    </source>
</evidence>
<dbReference type="InterPro" id="IPR010091">
    <property type="entry name" value="Thiazolinyl_imide_reductase"/>
</dbReference>
<dbReference type="OrthoDB" id="9760689at2"/>
<dbReference type="Gene3D" id="3.40.50.150">
    <property type="entry name" value="Vaccinia Virus protein VP39"/>
    <property type="match status" value="1"/>
</dbReference>
<dbReference type="Gene3D" id="3.40.50.720">
    <property type="entry name" value="NAD(P)-binding Rossmann-like Domain"/>
    <property type="match status" value="1"/>
</dbReference>
<accession>A0A2N3Y0P7</accession>
<dbReference type="PANTHER" id="PTHR43377">
    <property type="entry name" value="BILIVERDIN REDUCTASE A"/>
    <property type="match status" value="1"/>
</dbReference>
<dbReference type="SUPFAM" id="SSF53335">
    <property type="entry name" value="S-adenosyl-L-methionine-dependent methyltransferases"/>
    <property type="match status" value="1"/>
</dbReference>
<dbReference type="InterPro" id="IPR000683">
    <property type="entry name" value="Gfo/Idh/MocA-like_OxRdtase_N"/>
</dbReference>
<dbReference type="Proteomes" id="UP000233786">
    <property type="component" value="Unassembled WGS sequence"/>
</dbReference>
<dbReference type="InterPro" id="IPR036291">
    <property type="entry name" value="NAD(P)-bd_dom_sf"/>
</dbReference>
<evidence type="ECO:0000259" key="1">
    <source>
        <dbReference type="Pfam" id="PF01408"/>
    </source>
</evidence>
<protein>
    <submittedName>
        <fullName evidence="4">Thiazolinyl imide reductase</fullName>
    </submittedName>
</protein>
<dbReference type="PANTHER" id="PTHR43377:SF1">
    <property type="entry name" value="BILIVERDIN REDUCTASE A"/>
    <property type="match status" value="1"/>
</dbReference>
<feature type="domain" description="Thiazolinyl imine reductase-like C-terminal" evidence="3">
    <location>
        <begin position="143"/>
        <end position="252"/>
    </location>
</feature>
<dbReference type="Pfam" id="PF21390">
    <property type="entry name" value="Irp3-like_C"/>
    <property type="match status" value="1"/>
</dbReference>
<reference evidence="4" key="1">
    <citation type="submission" date="2017-12" db="EMBL/GenBank/DDBJ databases">
        <title>Sequencing the genomes of 1000 Actinobacteria strains.</title>
        <authorList>
            <person name="Klenk H.-P."/>
        </authorList>
    </citation>
    <scope>NUCLEOTIDE SEQUENCE [LARGE SCALE GENOMIC DNA]</scope>
    <source>
        <strain evidence="4">DSM 44228</strain>
    </source>
</reference>
<dbReference type="Gene3D" id="3.30.360.10">
    <property type="entry name" value="Dihydrodipicolinate Reductase, domain 2"/>
    <property type="match status" value="1"/>
</dbReference>
<dbReference type="AlphaFoldDB" id="A0A2N3Y0P7"/>
<sequence length="615" mass="66413">MTLRVVVCGTNFGRLYVKALRALESEFTLAGILSRGGAASRVLAEREGVPHYDAVEALPDDIDLACVVVGSAISGGAGTELAKELIARGLHVMQEHPVHLDELSACLKLARKRGVQYRVNSHYPHVGPVKTFVDAATRLRARQRPLFVDALTPIHVLYPLIDVLGRALGGIRPWRVADPAEPPDELAVLAGGQHPLQSLSMVICGVPVSLRVQNQLDPADRDNHALLWHRITLAAEGGVLTLADTHGPVLWSPRMHARRDADHRLVFDGPSTRLPSTSIVPGSEPGSFHDVFDKAWPAAIGRALREMRAAITEGADPLKAGQYDITVNRVWADVARRLGPPEVIRPNEPEVLAVAELTHVEPEPAEVESYSPTAEFFDLAAANHVREHSAPAVLAALSDMDTDVGPIVEVGAGTGLLTIAMARAHPRAEILASEPAAGMRAVLTSRVFADQDMRSRVTVTAERAQELTLPDRISAAVVCGVVGHLPAADRVQLWHDLAARLAPGGVVVVELMSMARPTSVPETRLATETIGDQRYEWWFRAEPETGDVVRMHTTWRVHDGPNLVREVGDSYDWRAFGLDVVAAEARSAGLTMKPMSATGSTPIGLLTPQTGETHR</sequence>
<gene>
    <name evidence="4" type="ORF">A8926_4296</name>
</gene>
<dbReference type="NCBIfam" id="TIGR01761">
    <property type="entry name" value="thiaz-red"/>
    <property type="match status" value="1"/>
</dbReference>
<name>A0A2N3Y0P7_SACSN</name>
<evidence type="ECO:0000259" key="3">
    <source>
        <dbReference type="Pfam" id="PF21390"/>
    </source>
</evidence>